<evidence type="ECO:0000256" key="1">
    <source>
        <dbReference type="SAM" id="Phobius"/>
    </source>
</evidence>
<keyword evidence="1" id="KW-0812">Transmembrane</keyword>
<proteinExistence type="predicted"/>
<dbReference type="AlphaFoldDB" id="A0A451DCZ1"/>
<keyword evidence="3" id="KW-0808">Transferase</keyword>
<dbReference type="EMBL" id="LR217720">
    <property type="protein sequence ID" value="VFP84270.1"/>
    <property type="molecule type" value="Genomic_DNA"/>
</dbReference>
<name>A0A451DCZ1_9GAMM</name>
<dbReference type="Proteomes" id="UP000294418">
    <property type="component" value="Chromosome"/>
</dbReference>
<protein>
    <submittedName>
        <fullName evidence="3">Ribosomal-protein-alanine acetyltransferase, partial</fullName>
        <ecNumber evidence="3">2.3.1.266</ecNumber>
    </submittedName>
</protein>
<dbReference type="InterPro" id="IPR016181">
    <property type="entry name" value="Acyl_CoA_acyltransferase"/>
</dbReference>
<keyword evidence="1" id="KW-1133">Transmembrane helix</keyword>
<dbReference type="Pfam" id="PF00583">
    <property type="entry name" value="Acetyltransf_1"/>
    <property type="match status" value="1"/>
</dbReference>
<evidence type="ECO:0000313" key="4">
    <source>
        <dbReference type="Proteomes" id="UP000294418"/>
    </source>
</evidence>
<evidence type="ECO:0000259" key="2">
    <source>
        <dbReference type="PROSITE" id="PS51186"/>
    </source>
</evidence>
<evidence type="ECO:0000313" key="3">
    <source>
        <dbReference type="EMBL" id="VFP84270.1"/>
    </source>
</evidence>
<feature type="transmembrane region" description="Helical" evidence="1">
    <location>
        <begin position="40"/>
        <end position="61"/>
    </location>
</feature>
<dbReference type="SUPFAM" id="SSF55729">
    <property type="entry name" value="Acyl-CoA N-acyltransferases (Nat)"/>
    <property type="match status" value="1"/>
</dbReference>
<dbReference type="EC" id="2.3.1.266" evidence="3"/>
<gene>
    <name evidence="3" type="primary">rimI</name>
    <name evidence="3" type="ORF">ERCILAFE3058_355A</name>
</gene>
<dbReference type="Gene3D" id="3.40.630.30">
    <property type="match status" value="1"/>
</dbReference>
<reference evidence="3 4" key="1">
    <citation type="submission" date="2019-02" db="EMBL/GenBank/DDBJ databases">
        <authorList>
            <person name="Manzano-Marin A."/>
            <person name="Manzano-Marin A."/>
        </authorList>
    </citation>
    <scope>NUCLEOTIDE SEQUENCE [LARGE SCALE GENOMIC DNA]</scope>
    <source>
        <strain evidence="3 4">ErCilaricifoliae</strain>
    </source>
</reference>
<dbReference type="PROSITE" id="PS51186">
    <property type="entry name" value="GNAT"/>
    <property type="match status" value="1"/>
</dbReference>
<dbReference type="CDD" id="cd04301">
    <property type="entry name" value="NAT_SF"/>
    <property type="match status" value="1"/>
</dbReference>
<dbReference type="InterPro" id="IPR000182">
    <property type="entry name" value="GNAT_dom"/>
</dbReference>
<dbReference type="GO" id="GO:0008999">
    <property type="term" value="F:protein-N-terminal-alanine acetyltransferase activity"/>
    <property type="evidence" value="ECO:0007669"/>
    <property type="project" value="UniProtKB-EC"/>
</dbReference>
<accession>A0A451DCZ1</accession>
<organism evidence="3 4">
    <name type="scientific">Candidatus Erwinia haradaeae</name>
    <dbReference type="NCBI Taxonomy" id="1922217"/>
    <lineage>
        <taxon>Bacteria</taxon>
        <taxon>Pseudomonadati</taxon>
        <taxon>Pseudomonadota</taxon>
        <taxon>Gammaproteobacteria</taxon>
        <taxon>Enterobacterales</taxon>
        <taxon>Erwiniaceae</taxon>
        <taxon>Erwinia</taxon>
    </lineage>
</organism>
<sequence length="100" mass="11590">MNQISLLYPHDFDAAFDIEKRSHIYPCIKKIFFSNQGPRYVNFCLVVHGVMAAFAITQFVLDEATLLNFAVDPKFQRKGLGRALLNHLIHELQRRDLKTL</sequence>
<feature type="domain" description="N-acetyltransferase" evidence="2">
    <location>
        <begin position="2"/>
        <end position="100"/>
    </location>
</feature>
<keyword evidence="3" id="KW-0012">Acyltransferase</keyword>
<keyword evidence="1" id="KW-0472">Membrane</keyword>